<evidence type="ECO:0000313" key="8">
    <source>
        <dbReference type="Proteomes" id="UP000186112"/>
    </source>
</evidence>
<dbReference type="GO" id="GO:0006304">
    <property type="term" value="P:DNA modification"/>
    <property type="evidence" value="ECO:0007669"/>
    <property type="project" value="InterPro"/>
</dbReference>
<dbReference type="PROSITE" id="PS00092">
    <property type="entry name" value="N6_MTASE"/>
    <property type="match status" value="1"/>
</dbReference>
<dbReference type="InterPro" id="IPR002052">
    <property type="entry name" value="DNA_methylase_N6_adenine_CS"/>
</dbReference>
<keyword evidence="3" id="KW-0808">Transferase</keyword>
<evidence type="ECO:0000256" key="3">
    <source>
        <dbReference type="ARBA" id="ARBA00022679"/>
    </source>
</evidence>
<keyword evidence="2 7" id="KW-0489">Methyltransferase</keyword>
<dbReference type="InterPro" id="IPR029063">
    <property type="entry name" value="SAM-dependent_MTases_sf"/>
</dbReference>
<organism evidence="7 8">
    <name type="scientific">Tissierella creatinophila DSM 6911</name>
    <dbReference type="NCBI Taxonomy" id="1123403"/>
    <lineage>
        <taxon>Bacteria</taxon>
        <taxon>Bacillati</taxon>
        <taxon>Bacillota</taxon>
        <taxon>Tissierellia</taxon>
        <taxon>Tissierellales</taxon>
        <taxon>Tissierellaceae</taxon>
        <taxon>Tissierella</taxon>
    </lineage>
</organism>
<dbReference type="GO" id="GO:0032259">
    <property type="term" value="P:methylation"/>
    <property type="evidence" value="ECO:0007669"/>
    <property type="project" value="UniProtKB-KW"/>
</dbReference>
<evidence type="ECO:0000256" key="2">
    <source>
        <dbReference type="ARBA" id="ARBA00022603"/>
    </source>
</evidence>
<dbReference type="Gene3D" id="3.40.50.150">
    <property type="entry name" value="Vaccinia Virus protein VP39"/>
    <property type="match status" value="1"/>
</dbReference>
<dbReference type="PANTHER" id="PTHR33841:SF1">
    <property type="entry name" value="DNA METHYLTRANSFERASE A"/>
    <property type="match status" value="1"/>
</dbReference>
<sequence>MISEIIVEALTITCNYMYQNYSDKNYKILFNEILTIAGIDKFEFESDETIYSYEAVQKILSSLNEKENTRKTKGVYYTPIDVVRFILINTIKSACGKLKPNGLHVLDLNGIPYNNFCFNKTVFDPTCGAGEFLVAALEIKLDLLDLHKANISKGNLKKIIRTIKGNDVNLDSIIISKIRLFLCALQRQGVAKVSGLGIELNNSFESYDFVQETSTSEKSYDIIVGNPPYVEDSKSGLSPENKYGNIYANVLENSSKHLKQNGSMGFVIPLSYVSTPRMSKIREILHVYVPEQYILSYSDRPDCLFTSVHQKLCILIGKNKKIEKTIFTGNYRYWYSEERPELFNTVEVVRNLYGTDSYIPKLGTITDKDIYAKVINNESKLIDVMKGNQGSVYLNMRAAFWIKAFVNKHNGGEYKEYGCQSKEMANYIMCILNSSLFWWYWICVSDCWHITRKELIGFTIPQNSNFRETDRLAKLLEDKLEATKKYVGTKQTEYEYKHKECINEIHEINDYINTLYGLTEEESLYIKNFAFRYRIGGGVENESN</sequence>
<dbReference type="GO" id="GO:0003676">
    <property type="term" value="F:nucleic acid binding"/>
    <property type="evidence" value="ECO:0007669"/>
    <property type="project" value="InterPro"/>
</dbReference>
<dbReference type="REBASE" id="193714">
    <property type="entry name" value="M2.Tcr6911ORF12710P"/>
</dbReference>
<proteinExistence type="predicted"/>
<dbReference type="InterPro" id="IPR011639">
    <property type="entry name" value="MethylTrfase_TaqI-like_dom"/>
</dbReference>
<keyword evidence="4" id="KW-0949">S-adenosyl-L-methionine</keyword>
<accession>A0A1U7M5Y5</accession>
<dbReference type="GO" id="GO:0009007">
    <property type="term" value="F:site-specific DNA-methyltransferase (adenine-specific) activity"/>
    <property type="evidence" value="ECO:0007669"/>
    <property type="project" value="UniProtKB-EC"/>
</dbReference>
<evidence type="ECO:0000256" key="5">
    <source>
        <dbReference type="ARBA" id="ARBA00047942"/>
    </source>
</evidence>
<evidence type="ECO:0000259" key="6">
    <source>
        <dbReference type="Pfam" id="PF07669"/>
    </source>
</evidence>
<dbReference type="PANTHER" id="PTHR33841">
    <property type="entry name" value="DNA METHYLTRANSFERASE YEEA-RELATED"/>
    <property type="match status" value="1"/>
</dbReference>
<name>A0A1U7M5Y5_TISCR</name>
<gene>
    <name evidence="7" type="ORF">TICRE_12720</name>
</gene>
<evidence type="ECO:0000313" key="7">
    <source>
        <dbReference type="EMBL" id="OLS02732.1"/>
    </source>
</evidence>
<dbReference type="Pfam" id="PF07669">
    <property type="entry name" value="Eco57I"/>
    <property type="match status" value="1"/>
</dbReference>
<dbReference type="EC" id="2.1.1.72" evidence="1"/>
<dbReference type="OrthoDB" id="9815272at2"/>
<dbReference type="AlphaFoldDB" id="A0A1U7M5Y5"/>
<feature type="domain" description="Type II methyltransferase M.TaqI-like" evidence="6">
    <location>
        <begin position="199"/>
        <end position="284"/>
    </location>
</feature>
<dbReference type="EMBL" id="LTDM01000019">
    <property type="protein sequence ID" value="OLS02732.1"/>
    <property type="molecule type" value="Genomic_DNA"/>
</dbReference>
<evidence type="ECO:0000256" key="4">
    <source>
        <dbReference type="ARBA" id="ARBA00022691"/>
    </source>
</evidence>
<dbReference type="PRINTS" id="PR00507">
    <property type="entry name" value="N12N6MTFRASE"/>
</dbReference>
<dbReference type="SUPFAM" id="SSF53335">
    <property type="entry name" value="S-adenosyl-L-methionine-dependent methyltransferases"/>
    <property type="match status" value="1"/>
</dbReference>
<keyword evidence="8" id="KW-1185">Reference proteome</keyword>
<protein>
    <recommendedName>
        <fullName evidence="1">site-specific DNA-methyltransferase (adenine-specific)</fullName>
        <ecNumber evidence="1">2.1.1.72</ecNumber>
    </recommendedName>
</protein>
<comment type="catalytic activity">
    <reaction evidence="5">
        <text>a 2'-deoxyadenosine in DNA + S-adenosyl-L-methionine = an N(6)-methyl-2'-deoxyadenosine in DNA + S-adenosyl-L-homocysteine + H(+)</text>
        <dbReference type="Rhea" id="RHEA:15197"/>
        <dbReference type="Rhea" id="RHEA-COMP:12418"/>
        <dbReference type="Rhea" id="RHEA-COMP:12419"/>
        <dbReference type="ChEBI" id="CHEBI:15378"/>
        <dbReference type="ChEBI" id="CHEBI:57856"/>
        <dbReference type="ChEBI" id="CHEBI:59789"/>
        <dbReference type="ChEBI" id="CHEBI:90615"/>
        <dbReference type="ChEBI" id="CHEBI:90616"/>
        <dbReference type="EC" id="2.1.1.72"/>
    </reaction>
</comment>
<evidence type="ECO:0000256" key="1">
    <source>
        <dbReference type="ARBA" id="ARBA00011900"/>
    </source>
</evidence>
<dbReference type="Proteomes" id="UP000186112">
    <property type="component" value="Unassembled WGS sequence"/>
</dbReference>
<comment type="caution">
    <text evidence="7">The sequence shown here is derived from an EMBL/GenBank/DDBJ whole genome shotgun (WGS) entry which is preliminary data.</text>
</comment>
<dbReference type="InterPro" id="IPR050953">
    <property type="entry name" value="N4_N6_ade-DNA_methylase"/>
</dbReference>
<reference evidence="7 8" key="1">
    <citation type="submission" date="2016-02" db="EMBL/GenBank/DDBJ databases">
        <title>Genome sequence of Tissierella creatinophila DSM 6911.</title>
        <authorList>
            <person name="Poehlein A."/>
            <person name="Daniel R."/>
        </authorList>
    </citation>
    <scope>NUCLEOTIDE SEQUENCE [LARGE SCALE GENOMIC DNA]</scope>
    <source>
        <strain evidence="7 8">DSM 6911</strain>
    </source>
</reference>